<sequence>MDQASPYSDLPARAFWRTGVAARAPLDPGDLYRPRFRLGKGTRVMTAGSCFAQHVGAALRDAGVQVIDTETVPKVVADAAARRYGYRLYSARYGNIYTARHLLQLLREATEDHAPALPVWQRGERFFDAQRPAVEPDGLASADEVMAHRRAHLGCVTRALRQAEVFVFTFGLTEAWEHRESGTVYPTAPGTIAGAYDPDIFGFRNFNVGEVLADFQAVRELLRRINPQMRFLLTVSPVPLTATASGAHVEAATSYSKATLRAACGVLYDTFEDVDYVPSYEVITSLNSRGAYFDANQRSVTPQGVAAAMGMFLGAHGFAARPAALSEAPVALPEGQPSDAICEDLLLEAFAS</sequence>
<dbReference type="STRING" id="1675527.AIOL_000272"/>
<organism evidence="2 3">
    <name type="scientific">Candidatus Rhodobacter oscarellae</name>
    <dbReference type="NCBI Taxonomy" id="1675527"/>
    <lineage>
        <taxon>Bacteria</taxon>
        <taxon>Pseudomonadati</taxon>
        <taxon>Pseudomonadota</taxon>
        <taxon>Alphaproteobacteria</taxon>
        <taxon>Rhodobacterales</taxon>
        <taxon>Rhodobacter group</taxon>
        <taxon>Rhodobacter</taxon>
    </lineage>
</organism>
<evidence type="ECO:0000259" key="1">
    <source>
        <dbReference type="Pfam" id="PF08885"/>
    </source>
</evidence>
<dbReference type="OrthoDB" id="369216at2"/>
<dbReference type="PATRIC" id="fig|1675527.3.peg.319"/>
<feature type="domain" description="GSCFA" evidence="1">
    <location>
        <begin position="43"/>
        <end position="312"/>
    </location>
</feature>
<dbReference type="InterPro" id="IPR014982">
    <property type="entry name" value="GSCFA"/>
</dbReference>
<dbReference type="Pfam" id="PF08885">
    <property type="entry name" value="GSCFA"/>
    <property type="match status" value="1"/>
</dbReference>
<dbReference type="EMBL" id="LFTY01000001">
    <property type="protein sequence ID" value="KMW60120.1"/>
    <property type="molecule type" value="Genomic_DNA"/>
</dbReference>
<keyword evidence="3" id="KW-1185">Reference proteome</keyword>
<evidence type="ECO:0000313" key="3">
    <source>
        <dbReference type="Proteomes" id="UP000037178"/>
    </source>
</evidence>
<protein>
    <submittedName>
        <fullName evidence="2">GSCFA family protein</fullName>
    </submittedName>
</protein>
<reference evidence="2 3" key="1">
    <citation type="submission" date="2015-06" db="EMBL/GenBank/DDBJ databases">
        <title>Draft genome sequence of an Alphaproteobacteria species associated to the Mediterranean sponge Oscarella lobularis.</title>
        <authorList>
            <person name="Jourda C."/>
            <person name="Santini S."/>
            <person name="Claverie J.-M."/>
        </authorList>
    </citation>
    <scope>NUCLEOTIDE SEQUENCE [LARGE SCALE GENOMIC DNA]</scope>
    <source>
        <strain evidence="2">IGS</strain>
    </source>
</reference>
<dbReference type="AlphaFoldDB" id="A0A0J9EBI1"/>
<name>A0A0J9EBI1_9RHOB</name>
<evidence type="ECO:0000313" key="2">
    <source>
        <dbReference type="EMBL" id="KMW60120.1"/>
    </source>
</evidence>
<dbReference type="RefSeq" id="WP_049641242.1">
    <property type="nucleotide sequence ID" value="NZ_LFTY01000001.1"/>
</dbReference>
<proteinExistence type="predicted"/>
<comment type="caution">
    <text evidence="2">The sequence shown here is derived from an EMBL/GenBank/DDBJ whole genome shotgun (WGS) entry which is preliminary data.</text>
</comment>
<gene>
    <name evidence="2" type="ORF">AIOL_000272</name>
</gene>
<dbReference type="Proteomes" id="UP000037178">
    <property type="component" value="Unassembled WGS sequence"/>
</dbReference>
<accession>A0A0J9EBI1</accession>